<dbReference type="PROSITE" id="PS00705">
    <property type="entry name" value="PROK_CO2_ANHYDRASE_2"/>
    <property type="match status" value="1"/>
</dbReference>
<dbReference type="InterPro" id="IPR045066">
    <property type="entry name" value="Beta_CA_cladeB"/>
</dbReference>
<comment type="function">
    <text evidence="8">Reversible hydration of carbon dioxide.</text>
</comment>
<dbReference type="Proteomes" id="UP000824366">
    <property type="component" value="Chromosome"/>
</dbReference>
<evidence type="ECO:0000256" key="1">
    <source>
        <dbReference type="ARBA" id="ARBA00001947"/>
    </source>
</evidence>
<evidence type="ECO:0000313" key="9">
    <source>
        <dbReference type="EMBL" id="BCO26870.1"/>
    </source>
</evidence>
<dbReference type="Gene3D" id="3.40.1050.10">
    <property type="entry name" value="Carbonic anhydrase"/>
    <property type="match status" value="1"/>
</dbReference>
<keyword evidence="6 8" id="KW-0456">Lyase</keyword>
<dbReference type="Pfam" id="PF00484">
    <property type="entry name" value="Pro_CA"/>
    <property type="match status" value="1"/>
</dbReference>
<sequence length="230" mass="25452">MPDDLLERLRRFHDHTFPGVQEQFQSLVTDGQHPTILFIGCSDSRLVPYLLTGMGPGELFLVRNVGAFVPPYDGSAGYHGTSAAIEFAVLNLKVERIVVCGHSHCGGIRALYEEVDPEAKNLAVWLGLGREAVLPVQVTPEALRRTEQRAVVLQLERLMGYPMVRSQVEAGLLTLHGWHYVLEDGEVHVFDVKSGHFIPASTASHSGNGPYLEHLSEPIFNEIDAAYNTR</sequence>
<evidence type="ECO:0000256" key="7">
    <source>
        <dbReference type="ARBA" id="ARBA00048348"/>
    </source>
</evidence>
<comment type="catalytic activity">
    <reaction evidence="7 8">
        <text>hydrogencarbonate + H(+) = CO2 + H2O</text>
        <dbReference type="Rhea" id="RHEA:10748"/>
        <dbReference type="ChEBI" id="CHEBI:15377"/>
        <dbReference type="ChEBI" id="CHEBI:15378"/>
        <dbReference type="ChEBI" id="CHEBI:16526"/>
        <dbReference type="ChEBI" id="CHEBI:17544"/>
        <dbReference type="EC" id="4.2.1.1"/>
    </reaction>
</comment>
<dbReference type="EC" id="4.2.1.1" evidence="3 8"/>
<keyword evidence="4" id="KW-0479">Metal-binding</keyword>
<evidence type="ECO:0000256" key="2">
    <source>
        <dbReference type="ARBA" id="ARBA00006217"/>
    </source>
</evidence>
<dbReference type="RefSeq" id="WP_223911005.1">
    <property type="nucleotide sequence ID" value="NZ_AP024238.1"/>
</dbReference>
<proteinExistence type="inferred from homology"/>
<keyword evidence="10" id="KW-1185">Reference proteome</keyword>
<protein>
    <recommendedName>
        <fullName evidence="3 8">Carbonic anhydrase</fullName>
        <ecNumber evidence="3 8">4.2.1.1</ecNumber>
    </recommendedName>
    <alternativeName>
        <fullName evidence="8">Carbonate dehydratase</fullName>
    </alternativeName>
</protein>
<dbReference type="PANTHER" id="PTHR11002:SF76">
    <property type="entry name" value="CARBONIC ANHYDRASE"/>
    <property type="match status" value="1"/>
</dbReference>
<keyword evidence="5 8" id="KW-0862">Zinc</keyword>
<accession>A0ABM7MKY6</accession>
<name>A0ABM7MKY6_9BURK</name>
<evidence type="ECO:0000256" key="4">
    <source>
        <dbReference type="ARBA" id="ARBA00022723"/>
    </source>
</evidence>
<dbReference type="SUPFAM" id="SSF53056">
    <property type="entry name" value="beta-carbonic anhydrase, cab"/>
    <property type="match status" value="1"/>
</dbReference>
<dbReference type="PANTHER" id="PTHR11002">
    <property type="entry name" value="CARBONIC ANHYDRASE"/>
    <property type="match status" value="1"/>
</dbReference>
<dbReference type="CDD" id="cd00884">
    <property type="entry name" value="beta_CA_cladeB"/>
    <property type="match status" value="1"/>
</dbReference>
<comment type="cofactor">
    <cofactor evidence="1">
        <name>Zn(2+)</name>
        <dbReference type="ChEBI" id="CHEBI:29105"/>
    </cofactor>
</comment>
<evidence type="ECO:0000256" key="3">
    <source>
        <dbReference type="ARBA" id="ARBA00012925"/>
    </source>
</evidence>
<evidence type="ECO:0000256" key="6">
    <source>
        <dbReference type="ARBA" id="ARBA00023239"/>
    </source>
</evidence>
<dbReference type="SMART" id="SM00947">
    <property type="entry name" value="Pro_CA"/>
    <property type="match status" value="1"/>
</dbReference>
<reference evidence="9 10" key="1">
    <citation type="journal article" date="2021" name="Microbiol. Spectr.">
        <title>A Single Bacterium Capable of Oxidation and Reduction of Iron at Circumneutral pH.</title>
        <authorList>
            <person name="Kato S."/>
            <person name="Ohkuma M."/>
        </authorList>
    </citation>
    <scope>NUCLEOTIDE SEQUENCE [LARGE SCALE GENOMIC DNA]</scope>
    <source>
        <strain evidence="9 10">MIZ03</strain>
    </source>
</reference>
<dbReference type="InterPro" id="IPR036874">
    <property type="entry name" value="Carbonic_anhydrase_sf"/>
</dbReference>
<comment type="similarity">
    <text evidence="2 8">Belongs to the beta-class carbonic anhydrase family.</text>
</comment>
<evidence type="ECO:0000313" key="10">
    <source>
        <dbReference type="Proteomes" id="UP000824366"/>
    </source>
</evidence>
<organism evidence="9 10">
    <name type="scientific">Rhodoferax lithotrophicus</name>
    <dbReference type="NCBI Taxonomy" id="2798804"/>
    <lineage>
        <taxon>Bacteria</taxon>
        <taxon>Pseudomonadati</taxon>
        <taxon>Pseudomonadota</taxon>
        <taxon>Betaproteobacteria</taxon>
        <taxon>Burkholderiales</taxon>
        <taxon>Comamonadaceae</taxon>
        <taxon>Rhodoferax</taxon>
    </lineage>
</organism>
<evidence type="ECO:0000256" key="5">
    <source>
        <dbReference type="ARBA" id="ARBA00022833"/>
    </source>
</evidence>
<dbReference type="EMBL" id="AP024238">
    <property type="protein sequence ID" value="BCO26870.1"/>
    <property type="molecule type" value="Genomic_DNA"/>
</dbReference>
<dbReference type="PROSITE" id="PS00704">
    <property type="entry name" value="PROK_CO2_ANHYDRASE_1"/>
    <property type="match status" value="1"/>
</dbReference>
<dbReference type="InterPro" id="IPR015892">
    <property type="entry name" value="Carbonic_anhydrase_CS"/>
</dbReference>
<evidence type="ECO:0000256" key="8">
    <source>
        <dbReference type="RuleBase" id="RU003956"/>
    </source>
</evidence>
<dbReference type="InterPro" id="IPR001765">
    <property type="entry name" value="Carbonic_anhydrase"/>
</dbReference>
<gene>
    <name evidence="9" type="ORF">MIZ03_1756</name>
</gene>